<reference evidence="1" key="1">
    <citation type="submission" date="2020-05" db="EMBL/GenBank/DDBJ databases">
        <authorList>
            <person name="Chiriac C."/>
            <person name="Salcher M."/>
            <person name="Ghai R."/>
            <person name="Kavagutti S V."/>
        </authorList>
    </citation>
    <scope>NUCLEOTIDE SEQUENCE</scope>
</reference>
<evidence type="ECO:0000313" key="1">
    <source>
        <dbReference type="EMBL" id="CAB4335271.1"/>
    </source>
</evidence>
<gene>
    <name evidence="1" type="ORF">UFOPK3574_00506</name>
</gene>
<protein>
    <submittedName>
        <fullName evidence="1">Unannotated protein</fullName>
    </submittedName>
</protein>
<proteinExistence type="predicted"/>
<sequence>MYEKASSNSRCQGVSGEKAKPGELVRAAYKRINSPAICFTALRARPLAFCHSPLPIRCTVGDSPPMYLLTCSNVSVGTKTRSPGCPRFAGAYSITKYSRVMPPMVR</sequence>
<dbReference type="EMBL" id="CAESAF010000038">
    <property type="protein sequence ID" value="CAB4335271.1"/>
    <property type="molecule type" value="Genomic_DNA"/>
</dbReference>
<dbReference type="AlphaFoldDB" id="A0A6J5YY70"/>
<name>A0A6J5YY70_9ZZZZ</name>
<accession>A0A6J5YY70</accession>
<organism evidence="1">
    <name type="scientific">freshwater metagenome</name>
    <dbReference type="NCBI Taxonomy" id="449393"/>
    <lineage>
        <taxon>unclassified sequences</taxon>
        <taxon>metagenomes</taxon>
        <taxon>ecological metagenomes</taxon>
    </lineage>
</organism>